<protein>
    <submittedName>
        <fullName evidence="1">HEAT repeat protein</fullName>
    </submittedName>
</protein>
<dbReference type="PANTHER" id="PTHR12697">
    <property type="entry name" value="PBS LYASE HEAT-LIKE PROTEIN"/>
    <property type="match status" value="1"/>
</dbReference>
<dbReference type="OrthoDB" id="9912334at2"/>
<reference evidence="1 2" key="1">
    <citation type="submission" date="2019-02" db="EMBL/GenBank/DDBJ databases">
        <title>Deep-cultivation of Planctomycetes and their phenomic and genomic characterization uncovers novel biology.</title>
        <authorList>
            <person name="Wiegand S."/>
            <person name="Jogler M."/>
            <person name="Boedeker C."/>
            <person name="Pinto D."/>
            <person name="Vollmers J."/>
            <person name="Rivas-Marin E."/>
            <person name="Kohn T."/>
            <person name="Peeters S.H."/>
            <person name="Heuer A."/>
            <person name="Rast P."/>
            <person name="Oberbeckmann S."/>
            <person name="Bunk B."/>
            <person name="Jeske O."/>
            <person name="Meyerdierks A."/>
            <person name="Storesund J.E."/>
            <person name="Kallscheuer N."/>
            <person name="Luecker S."/>
            <person name="Lage O.M."/>
            <person name="Pohl T."/>
            <person name="Merkel B.J."/>
            <person name="Hornburger P."/>
            <person name="Mueller R.-W."/>
            <person name="Bruemmer F."/>
            <person name="Labrenz M."/>
            <person name="Spormann A.M."/>
            <person name="Op den Camp H."/>
            <person name="Overmann J."/>
            <person name="Amann R."/>
            <person name="Jetten M.S.M."/>
            <person name="Mascher T."/>
            <person name="Medema M.H."/>
            <person name="Devos D.P."/>
            <person name="Kaster A.-K."/>
            <person name="Ovreas L."/>
            <person name="Rohde M."/>
            <person name="Galperin M.Y."/>
            <person name="Jogler C."/>
        </authorList>
    </citation>
    <scope>NUCLEOTIDE SEQUENCE [LARGE SCALE GENOMIC DNA]</scope>
    <source>
        <strain evidence="1 2">Q31a</strain>
    </source>
</reference>
<dbReference type="PANTHER" id="PTHR12697:SF5">
    <property type="entry name" value="DEOXYHYPUSINE HYDROXYLASE"/>
    <property type="match status" value="1"/>
</dbReference>
<dbReference type="InterPro" id="IPR016024">
    <property type="entry name" value="ARM-type_fold"/>
</dbReference>
<dbReference type="InterPro" id="IPR011989">
    <property type="entry name" value="ARM-like"/>
</dbReference>
<dbReference type="SUPFAM" id="SSF48371">
    <property type="entry name" value="ARM repeat"/>
    <property type="match status" value="1"/>
</dbReference>
<gene>
    <name evidence="1" type="ORF">Q31a_43020</name>
</gene>
<name>A0A518GBH3_9BACT</name>
<dbReference type="Gene3D" id="1.25.10.10">
    <property type="entry name" value="Leucine-rich Repeat Variant"/>
    <property type="match status" value="2"/>
</dbReference>
<dbReference type="AlphaFoldDB" id="A0A518GBH3"/>
<accession>A0A518GBH3</accession>
<evidence type="ECO:0000313" key="1">
    <source>
        <dbReference type="EMBL" id="QDV25934.1"/>
    </source>
</evidence>
<dbReference type="EMBL" id="CP036298">
    <property type="protein sequence ID" value="QDV25934.1"/>
    <property type="molecule type" value="Genomic_DNA"/>
</dbReference>
<dbReference type="KEGG" id="ahel:Q31a_43020"/>
<proteinExistence type="predicted"/>
<sequence length="448" mass="49070">MVLTNMHAYAPTVLLTIGLLLCDHVTAQETETGNPLASLKSGSAQDIATAISSLPNDTLAQSEIARQLTLLLNDERTVVEHIIGRETVSERAWFKLLDLPPAAATSILKELPKLETDRTRAKALEAVSRIGKPDRRAYEMILPFCTSDDVYLRSRAISALDAVADHTEESVLKFGKLLLDPDPMVKWTVLDALDKRSKLIDPVIPEVIKLLDDDSDVYIAVSRDFMLPEKLRGRAARLLAKTGPDASDAIPKLKTLIGPDHNKNVRIWSATAICKISESPPPEAMDLLGQLLLDDMDREFVQNDAPEAIAQLGPPARGLLDSLERAKKHASAQIRWELVDAFFAIAPDTAVSRSIPLMEDEDELVVETVIKKFSSRGISEPRVIAAYIRALEKHDGIFDQPASSAVHALAKLGSDATAAVRALELLAKDPSISDTLKEDVDLALERIR</sequence>
<evidence type="ECO:0000313" key="2">
    <source>
        <dbReference type="Proteomes" id="UP000318017"/>
    </source>
</evidence>
<dbReference type="Proteomes" id="UP000318017">
    <property type="component" value="Chromosome"/>
</dbReference>
<dbReference type="GO" id="GO:0016491">
    <property type="term" value="F:oxidoreductase activity"/>
    <property type="evidence" value="ECO:0007669"/>
    <property type="project" value="TreeGrafter"/>
</dbReference>
<organism evidence="1 2">
    <name type="scientific">Aureliella helgolandensis</name>
    <dbReference type="NCBI Taxonomy" id="2527968"/>
    <lineage>
        <taxon>Bacteria</taxon>
        <taxon>Pseudomonadati</taxon>
        <taxon>Planctomycetota</taxon>
        <taxon>Planctomycetia</taxon>
        <taxon>Pirellulales</taxon>
        <taxon>Pirellulaceae</taxon>
        <taxon>Aureliella</taxon>
    </lineage>
</organism>
<dbReference type="Pfam" id="PF13646">
    <property type="entry name" value="HEAT_2"/>
    <property type="match status" value="1"/>
</dbReference>
<keyword evidence="2" id="KW-1185">Reference proteome</keyword>